<gene>
    <name evidence="2" type="ORF">Pcinc_002149</name>
</gene>
<feature type="domain" description="HAT C-terminal dimerisation" evidence="1">
    <location>
        <begin position="2"/>
        <end position="69"/>
    </location>
</feature>
<dbReference type="GO" id="GO:0005634">
    <property type="term" value="C:nucleus"/>
    <property type="evidence" value="ECO:0007669"/>
    <property type="project" value="TreeGrafter"/>
</dbReference>
<dbReference type="Proteomes" id="UP001286313">
    <property type="component" value="Unassembled WGS sequence"/>
</dbReference>
<dbReference type="GO" id="GO:0006357">
    <property type="term" value="P:regulation of transcription by RNA polymerase II"/>
    <property type="evidence" value="ECO:0007669"/>
    <property type="project" value="TreeGrafter"/>
</dbReference>
<dbReference type="InterPro" id="IPR008906">
    <property type="entry name" value="HATC_C_dom"/>
</dbReference>
<protein>
    <recommendedName>
        <fullName evidence="1">HAT C-terminal dimerisation domain-containing protein</fullName>
    </recommendedName>
</protein>
<organism evidence="2 3">
    <name type="scientific">Petrolisthes cinctipes</name>
    <name type="common">Flat porcelain crab</name>
    <dbReference type="NCBI Taxonomy" id="88211"/>
    <lineage>
        <taxon>Eukaryota</taxon>
        <taxon>Metazoa</taxon>
        <taxon>Ecdysozoa</taxon>
        <taxon>Arthropoda</taxon>
        <taxon>Crustacea</taxon>
        <taxon>Multicrustacea</taxon>
        <taxon>Malacostraca</taxon>
        <taxon>Eumalacostraca</taxon>
        <taxon>Eucarida</taxon>
        <taxon>Decapoda</taxon>
        <taxon>Pleocyemata</taxon>
        <taxon>Anomura</taxon>
        <taxon>Galatheoidea</taxon>
        <taxon>Porcellanidae</taxon>
        <taxon>Petrolisthes</taxon>
    </lineage>
</organism>
<evidence type="ECO:0000259" key="1">
    <source>
        <dbReference type="Pfam" id="PF05699"/>
    </source>
</evidence>
<dbReference type="PANTHER" id="PTHR46169">
    <property type="entry name" value="DNA REPLICATION-RELATED ELEMENT FACTOR, ISOFORM A"/>
    <property type="match status" value="1"/>
</dbReference>
<reference evidence="2" key="1">
    <citation type="submission" date="2023-10" db="EMBL/GenBank/DDBJ databases">
        <title>Genome assemblies of two species of porcelain crab, Petrolisthes cinctipes and Petrolisthes manimaculis (Anomura: Porcellanidae).</title>
        <authorList>
            <person name="Angst P."/>
        </authorList>
    </citation>
    <scope>NUCLEOTIDE SEQUENCE</scope>
    <source>
        <strain evidence="2">PB745_01</strain>
        <tissue evidence="2">Gill</tissue>
    </source>
</reference>
<dbReference type="EMBL" id="JAWQEG010000144">
    <property type="protein sequence ID" value="KAK3894047.1"/>
    <property type="molecule type" value="Genomic_DNA"/>
</dbReference>
<keyword evidence="3" id="KW-1185">Reference proteome</keyword>
<dbReference type="InterPro" id="IPR012337">
    <property type="entry name" value="RNaseH-like_sf"/>
</dbReference>
<sequence>MYGDEQLMSRETDPLEWWRIREECLQSSAKLARKYLGIVATSVPSERLLLKAGQLSSDRRASLKPKNVNIAYSKCVRSLDRCNSTAIDKSQKYSYRPALPYTHSNSATPSTTISSYPTYPAMSSFPYLTYTHPHSSTHVITFTSILTYPHLARIPIT</sequence>
<dbReference type="AlphaFoldDB" id="A0AAE1GLI1"/>
<dbReference type="InterPro" id="IPR052717">
    <property type="entry name" value="Vacuolar_transposase_reg"/>
</dbReference>
<evidence type="ECO:0000313" key="2">
    <source>
        <dbReference type="EMBL" id="KAK3894047.1"/>
    </source>
</evidence>
<dbReference type="Pfam" id="PF05699">
    <property type="entry name" value="Dimer_Tnp_hAT"/>
    <property type="match status" value="1"/>
</dbReference>
<proteinExistence type="predicted"/>
<comment type="caution">
    <text evidence="2">The sequence shown here is derived from an EMBL/GenBank/DDBJ whole genome shotgun (WGS) entry which is preliminary data.</text>
</comment>
<dbReference type="PANTHER" id="PTHR46169:SF29">
    <property type="entry name" value="DNA REPLICATION-RELATED ELEMENT FACTOR, ISOFORM A"/>
    <property type="match status" value="1"/>
</dbReference>
<dbReference type="GO" id="GO:0046983">
    <property type="term" value="F:protein dimerization activity"/>
    <property type="evidence" value="ECO:0007669"/>
    <property type="project" value="InterPro"/>
</dbReference>
<evidence type="ECO:0000313" key="3">
    <source>
        <dbReference type="Proteomes" id="UP001286313"/>
    </source>
</evidence>
<accession>A0AAE1GLI1</accession>
<name>A0AAE1GLI1_PETCI</name>
<dbReference type="SUPFAM" id="SSF53098">
    <property type="entry name" value="Ribonuclease H-like"/>
    <property type="match status" value="1"/>
</dbReference>